<evidence type="ECO:0000313" key="2">
    <source>
        <dbReference type="Proteomes" id="UP000235346"/>
    </source>
</evidence>
<dbReference type="EMBL" id="PNRE01000070">
    <property type="protein sequence ID" value="PMR68278.1"/>
    <property type="molecule type" value="Genomic_DNA"/>
</dbReference>
<name>A0A2N7TJF8_9GAMM</name>
<organism evidence="1 2">
    <name type="scientific">Halomonas heilongjiangensis</name>
    <dbReference type="NCBI Taxonomy" id="1387883"/>
    <lineage>
        <taxon>Bacteria</taxon>
        <taxon>Pseudomonadati</taxon>
        <taxon>Pseudomonadota</taxon>
        <taxon>Gammaproteobacteria</taxon>
        <taxon>Oceanospirillales</taxon>
        <taxon>Halomonadaceae</taxon>
        <taxon>Halomonas</taxon>
    </lineage>
</organism>
<accession>A0A2N7TJF8</accession>
<reference evidence="1 2" key="1">
    <citation type="submission" date="2018-01" db="EMBL/GenBank/DDBJ databases">
        <title>Halomonas endophytica sp. nov., isolated from storage liquid in the stems of Populus euphratica.</title>
        <authorList>
            <person name="Chen C."/>
        </authorList>
    </citation>
    <scope>NUCLEOTIDE SEQUENCE [LARGE SCALE GENOMIC DNA]</scope>
    <source>
        <strain evidence="1 2">DSM 26881</strain>
    </source>
</reference>
<gene>
    <name evidence="1" type="ORF">C1H66_15730</name>
</gene>
<proteinExistence type="predicted"/>
<dbReference type="Proteomes" id="UP000235346">
    <property type="component" value="Unassembled WGS sequence"/>
</dbReference>
<keyword evidence="2" id="KW-1185">Reference proteome</keyword>
<protein>
    <submittedName>
        <fullName evidence="1">Uncharacterized protein</fullName>
    </submittedName>
</protein>
<sequence length="113" mass="12563">MDRITYYALKPWLPVHAPSPVFEQDEKNELFIGPHVRLAGLPGMAHIDTEQLANAYAEAVRPVLQRRYGSESDVQVIAVQAGGEKAVKDRIRRDSAIVRKRLATGNMSPNKAV</sequence>
<dbReference type="AlphaFoldDB" id="A0A2N7TJF8"/>
<comment type="caution">
    <text evidence="1">The sequence shown here is derived from an EMBL/GenBank/DDBJ whole genome shotgun (WGS) entry which is preliminary data.</text>
</comment>
<evidence type="ECO:0000313" key="1">
    <source>
        <dbReference type="EMBL" id="PMR68278.1"/>
    </source>
</evidence>